<organism evidence="2">
    <name type="scientific">Puccinia triticina (isolate 1-1 / race 1 (BBBD))</name>
    <name type="common">Brown leaf rust fungus</name>
    <dbReference type="NCBI Taxonomy" id="630390"/>
    <lineage>
        <taxon>Eukaryota</taxon>
        <taxon>Fungi</taxon>
        <taxon>Dikarya</taxon>
        <taxon>Basidiomycota</taxon>
        <taxon>Pucciniomycotina</taxon>
        <taxon>Pucciniomycetes</taxon>
        <taxon>Pucciniales</taxon>
        <taxon>Pucciniaceae</taxon>
        <taxon>Puccinia</taxon>
    </lineage>
</organism>
<name>A0A180G165_PUCT1</name>
<evidence type="ECO:0000313" key="2">
    <source>
        <dbReference type="EMBL" id="OAV86435.1"/>
    </source>
</evidence>
<dbReference type="VEuPathDB" id="FungiDB:PTTG_06771"/>
<dbReference type="Proteomes" id="UP000005240">
    <property type="component" value="Unassembled WGS sequence"/>
</dbReference>
<dbReference type="EnsemblFungi" id="PTTG_06771-t43_1">
    <property type="protein sequence ID" value="PTTG_06771-t43_1-p1"/>
    <property type="gene ID" value="PTTG_06771"/>
</dbReference>
<sequence length="385" mass="42253">MKEASDQVKQLAQANAEDNPDLDKPLVQQEIAETLTAEPQKQKKSKTVAPTDQATRSLSKAPVESRTPAGPPNPKESPPTTCGEGQLNGGNALASLCRELIGGLGRDGTAANPVDVDLAEHPTTTGSSSNNNSIRCKIDMLTDWAFAAEKAGNVALAEQYFAICEGLTKPKSQPTSGAQLGPSASPAVQKPSMVAVTIPISPVELAQAGRTKAQAPLPLTIFNKVWQDKAILHYSQKRSQADKTNVDKDRYTGYPYPCKYTQTYAEWSINHQGFYTALIKVANYPKFAGWLLLHKRHCDQLVTQHGFMTRLCYDINVRTNAFAHQIKMPNKSISISNILVFNDTIARCRKFDETEFMENPYIKGVPRKAWDPVTGTVWCSIPNHK</sequence>
<gene>
    <name evidence="2" type="ORF">PTTG_06771</name>
</gene>
<reference evidence="3 4" key="3">
    <citation type="journal article" date="2017" name="G3 (Bethesda)">
        <title>Comparative analysis highlights variable genome content of wheat rusts and divergence of the mating loci.</title>
        <authorList>
            <person name="Cuomo C.A."/>
            <person name="Bakkeren G."/>
            <person name="Khalil H.B."/>
            <person name="Panwar V."/>
            <person name="Joly D."/>
            <person name="Linning R."/>
            <person name="Sakthikumar S."/>
            <person name="Song X."/>
            <person name="Adiconis X."/>
            <person name="Fan L."/>
            <person name="Goldberg J.M."/>
            <person name="Levin J.Z."/>
            <person name="Young S."/>
            <person name="Zeng Q."/>
            <person name="Anikster Y."/>
            <person name="Bruce M."/>
            <person name="Wang M."/>
            <person name="Yin C."/>
            <person name="McCallum B."/>
            <person name="Szabo L.J."/>
            <person name="Hulbert S."/>
            <person name="Chen X."/>
            <person name="Fellers J.P."/>
        </authorList>
    </citation>
    <scope>NUCLEOTIDE SEQUENCE</scope>
    <source>
        <strain evidence="4">Isolate 1-1 / race 1 (BBBD)</strain>
        <strain evidence="3">isolate 1-1 / race 1 (BBBD)</strain>
    </source>
</reference>
<reference evidence="2" key="2">
    <citation type="submission" date="2016-05" db="EMBL/GenBank/DDBJ databases">
        <title>Comparative analysis highlights variable genome content of wheat rusts and divergence of the mating loci.</title>
        <authorList>
            <person name="Cuomo C.A."/>
            <person name="Bakkeren G."/>
            <person name="Szabo L."/>
            <person name="Khalil H."/>
            <person name="Joly D."/>
            <person name="Goldberg J."/>
            <person name="Young S."/>
            <person name="Zeng Q."/>
            <person name="Fellers J."/>
        </authorList>
    </citation>
    <scope>NUCLEOTIDE SEQUENCE [LARGE SCALE GENOMIC DNA]</scope>
    <source>
        <strain evidence="2">1-1 BBBD Race 1</strain>
    </source>
</reference>
<evidence type="ECO:0000313" key="4">
    <source>
        <dbReference type="Proteomes" id="UP000005240"/>
    </source>
</evidence>
<keyword evidence="4" id="KW-1185">Reference proteome</keyword>
<reference evidence="3" key="4">
    <citation type="submission" date="2025-05" db="UniProtKB">
        <authorList>
            <consortium name="EnsemblFungi"/>
        </authorList>
    </citation>
    <scope>IDENTIFICATION</scope>
    <source>
        <strain evidence="3">isolate 1-1 / race 1 (BBBD)</strain>
    </source>
</reference>
<protein>
    <submittedName>
        <fullName evidence="2 3">Uncharacterized protein</fullName>
    </submittedName>
</protein>
<evidence type="ECO:0000256" key="1">
    <source>
        <dbReference type="SAM" id="MobiDB-lite"/>
    </source>
</evidence>
<reference evidence="2" key="1">
    <citation type="submission" date="2009-11" db="EMBL/GenBank/DDBJ databases">
        <authorList>
            <consortium name="The Broad Institute Genome Sequencing Platform"/>
            <person name="Ward D."/>
            <person name="Feldgarden M."/>
            <person name="Earl A."/>
            <person name="Young S.K."/>
            <person name="Zeng Q."/>
            <person name="Koehrsen M."/>
            <person name="Alvarado L."/>
            <person name="Berlin A."/>
            <person name="Bochicchio J."/>
            <person name="Borenstein D."/>
            <person name="Chapman S.B."/>
            <person name="Chen Z."/>
            <person name="Engels R."/>
            <person name="Freedman E."/>
            <person name="Gellesch M."/>
            <person name="Goldberg J."/>
            <person name="Griggs A."/>
            <person name="Gujja S."/>
            <person name="Heilman E."/>
            <person name="Heiman D."/>
            <person name="Hepburn T."/>
            <person name="Howarth C."/>
            <person name="Jen D."/>
            <person name="Larson L."/>
            <person name="Lewis B."/>
            <person name="Mehta T."/>
            <person name="Park D."/>
            <person name="Pearson M."/>
            <person name="Roberts A."/>
            <person name="Saif S."/>
            <person name="Shea T."/>
            <person name="Shenoy N."/>
            <person name="Sisk P."/>
            <person name="Stolte C."/>
            <person name="Sykes S."/>
            <person name="Thomson T."/>
            <person name="Walk T."/>
            <person name="White J."/>
            <person name="Yandava C."/>
            <person name="Izard J."/>
            <person name="Baranova O.V."/>
            <person name="Blanton J.M."/>
            <person name="Tanner A.C."/>
            <person name="Dewhirst F.E."/>
            <person name="Haas B."/>
            <person name="Nusbaum C."/>
            <person name="Birren B."/>
        </authorList>
    </citation>
    <scope>NUCLEOTIDE SEQUENCE [LARGE SCALE GENOMIC DNA]</scope>
    <source>
        <strain evidence="2">1-1 BBBD Race 1</strain>
    </source>
</reference>
<evidence type="ECO:0000313" key="3">
    <source>
        <dbReference type="EnsemblFungi" id="PTTG_06771-t43_1-p1"/>
    </source>
</evidence>
<feature type="compositionally biased region" description="Polar residues" evidence="1">
    <location>
        <begin position="48"/>
        <end position="58"/>
    </location>
</feature>
<dbReference type="AlphaFoldDB" id="A0A180G165"/>
<dbReference type="EMBL" id="ADAS02001152">
    <property type="protein sequence ID" value="OAV86435.1"/>
    <property type="molecule type" value="Genomic_DNA"/>
</dbReference>
<accession>A0A180G165</accession>
<proteinExistence type="predicted"/>
<feature type="region of interest" description="Disordered" evidence="1">
    <location>
        <begin position="1"/>
        <end position="87"/>
    </location>
</feature>